<dbReference type="Pfam" id="PF02518">
    <property type="entry name" value="HATPase_c"/>
    <property type="match status" value="1"/>
</dbReference>
<evidence type="ECO:0000313" key="10">
    <source>
        <dbReference type="EMBL" id="KRY26525.1"/>
    </source>
</evidence>
<dbReference type="GO" id="GO:0005759">
    <property type="term" value="C:mitochondrial matrix"/>
    <property type="evidence" value="ECO:0007669"/>
    <property type="project" value="UniProtKB-SubCell"/>
</dbReference>
<dbReference type="GO" id="GO:0010906">
    <property type="term" value="P:regulation of glucose metabolic process"/>
    <property type="evidence" value="ECO:0007669"/>
    <property type="project" value="TreeGrafter"/>
</dbReference>
<gene>
    <name evidence="10" type="primary">pdhk-2</name>
    <name evidence="10" type="ORF">T01_7219</name>
</gene>
<protein>
    <recommendedName>
        <fullName evidence="8">Protein-serine/threonine kinase</fullName>
        <ecNumber evidence="8">2.7.11.-</ecNumber>
    </recommendedName>
</protein>
<dbReference type="CDD" id="cd16929">
    <property type="entry name" value="HATPase_PDK-like"/>
    <property type="match status" value="1"/>
</dbReference>
<evidence type="ECO:0000313" key="11">
    <source>
        <dbReference type="Proteomes" id="UP000054776"/>
    </source>
</evidence>
<dbReference type="EC" id="2.7.11.-" evidence="8"/>
<dbReference type="STRING" id="6334.A0A0V1APC5"/>
<dbReference type="InterPro" id="IPR039028">
    <property type="entry name" value="BCKD/PDK"/>
</dbReference>
<evidence type="ECO:0000256" key="6">
    <source>
        <dbReference type="ARBA" id="ARBA00023128"/>
    </source>
</evidence>
<keyword evidence="11" id="KW-1185">Reference proteome</keyword>
<dbReference type="FunCoup" id="A0A0V1APC5">
    <property type="interactions" value="1415"/>
</dbReference>
<dbReference type="PANTHER" id="PTHR11947:SF3">
    <property type="entry name" value="[PYRUVATE DEHYDROGENASE (ACETYL-TRANSFERRING)] KINASE, MITOCHONDRIAL"/>
    <property type="match status" value="1"/>
</dbReference>
<proteinExistence type="inferred from homology"/>
<keyword evidence="5 8" id="KW-0067">ATP-binding</keyword>
<reference evidence="10 11" key="1">
    <citation type="submission" date="2015-01" db="EMBL/GenBank/DDBJ databases">
        <title>Evolution of Trichinella species and genotypes.</title>
        <authorList>
            <person name="Korhonen P.K."/>
            <person name="Edoardo P."/>
            <person name="Giuseppe L.R."/>
            <person name="Gasser R.B."/>
        </authorList>
    </citation>
    <scope>NUCLEOTIDE SEQUENCE [LARGE SCALE GENOMIC DNA]</scope>
    <source>
        <strain evidence="10">ISS3</strain>
    </source>
</reference>
<comment type="catalytic activity">
    <reaction evidence="7">
        <text>L-seryl-[pyruvate dehydrogenase E1 alpha subunit] + ATP = O-phospho-L-seryl-[pyruvate dehydrogenase E1 alpha subunit] + ADP + H(+)</text>
        <dbReference type="Rhea" id="RHEA:23052"/>
        <dbReference type="Rhea" id="RHEA-COMP:13689"/>
        <dbReference type="Rhea" id="RHEA-COMP:13690"/>
        <dbReference type="ChEBI" id="CHEBI:15378"/>
        <dbReference type="ChEBI" id="CHEBI:29999"/>
        <dbReference type="ChEBI" id="CHEBI:30616"/>
        <dbReference type="ChEBI" id="CHEBI:83421"/>
        <dbReference type="ChEBI" id="CHEBI:456216"/>
        <dbReference type="EC" id="2.7.11.2"/>
    </reaction>
</comment>
<dbReference type="PROSITE" id="PS50109">
    <property type="entry name" value="HIS_KIN"/>
    <property type="match status" value="1"/>
</dbReference>
<dbReference type="SUPFAM" id="SSF69012">
    <property type="entry name" value="alpha-ketoacid dehydrogenase kinase, N-terminal domain"/>
    <property type="match status" value="1"/>
</dbReference>
<comment type="similarity">
    <text evidence="1 8">Belongs to the PDK/BCKDK protein kinase family.</text>
</comment>
<dbReference type="InterPro" id="IPR018955">
    <property type="entry name" value="BCDHK/PDK_N"/>
</dbReference>
<comment type="caution">
    <text evidence="10">The sequence shown here is derived from an EMBL/GenBank/DDBJ whole genome shotgun (WGS) entry which is preliminary data.</text>
</comment>
<dbReference type="GO" id="GO:0005524">
    <property type="term" value="F:ATP binding"/>
    <property type="evidence" value="ECO:0007669"/>
    <property type="project" value="UniProtKB-UniRule"/>
</dbReference>
<dbReference type="Proteomes" id="UP000054776">
    <property type="component" value="Unassembled WGS sequence"/>
</dbReference>
<dbReference type="EMBL" id="JYDH01000402">
    <property type="protein sequence ID" value="KRY26525.1"/>
    <property type="molecule type" value="Genomic_DNA"/>
</dbReference>
<evidence type="ECO:0000256" key="7">
    <source>
        <dbReference type="ARBA" id="ARBA00048201"/>
    </source>
</evidence>
<keyword evidence="3 8" id="KW-0547">Nucleotide-binding</keyword>
<dbReference type="Gene3D" id="1.20.140.20">
    <property type="entry name" value="Alpha-ketoacid/pyruvate dehydrogenase kinase, N-terminal domain"/>
    <property type="match status" value="1"/>
</dbReference>
<keyword evidence="2 8" id="KW-0808">Transferase</keyword>
<dbReference type="InterPro" id="IPR036784">
    <property type="entry name" value="AK/P_DHK_N_sf"/>
</dbReference>
<evidence type="ECO:0000256" key="1">
    <source>
        <dbReference type="ARBA" id="ARBA00006155"/>
    </source>
</evidence>
<dbReference type="AlphaFoldDB" id="A0A0V1APC5"/>
<dbReference type="SMART" id="SM00387">
    <property type="entry name" value="HATPase_c"/>
    <property type="match status" value="1"/>
</dbReference>
<dbReference type="InterPro" id="IPR005467">
    <property type="entry name" value="His_kinase_dom"/>
</dbReference>
<organism evidence="10 11">
    <name type="scientific">Trichinella spiralis</name>
    <name type="common">Trichina worm</name>
    <dbReference type="NCBI Taxonomy" id="6334"/>
    <lineage>
        <taxon>Eukaryota</taxon>
        <taxon>Metazoa</taxon>
        <taxon>Ecdysozoa</taxon>
        <taxon>Nematoda</taxon>
        <taxon>Enoplea</taxon>
        <taxon>Dorylaimia</taxon>
        <taxon>Trichinellida</taxon>
        <taxon>Trichinellidae</taxon>
        <taxon>Trichinella</taxon>
    </lineage>
</organism>
<sequence>MLRVIDFNFFCKKLQIRLKIRIMQFTRYLFSPLIRIIGRKIDDYAQFRPSALSMQSLVDFGIALLLFVLSVENFFRCVVILKELLVRLANIMKEVELLPSQLMETPSTKLVYQWYQESFQELLQYENANADESTLRDFSRQLSRVLKRHNTVVETMAEGLMEMKATHGIDPVTQNNIQYFLNRFYLSRISVRMLIYQHGIYFYMQSKLVKCTWNLARISMHLSKVGNYAEQEFCALKGNVHLTKFDCIFIIFSDEAHPFYTSARHIGCIDPNCNVVSIIEALDAYENAKFLCDRYYVTSPGMKIETINVLEPSQPISIVYVPSHLYHIMVELLKNALRAVVEEHGKKDELPPITIRVVKGKEDLSIKGSLRCCRNFQISIFNYKFGLLTVSDQGGGVPRHIVGKLFNYMYTTASLPSAENVEYDAPMAGLGYGLPLSRLYARYFLGDLFLFSMEGYGTDACLYLKASAVDASEMLPWFSFRSKKMYESNEKGPDWSG</sequence>
<keyword evidence="4 8" id="KW-0418">Kinase</keyword>
<comment type="subcellular location">
    <subcellularLocation>
        <location evidence="8">Mitochondrion matrix</location>
    </subcellularLocation>
</comment>
<dbReference type="PANTHER" id="PTHR11947">
    <property type="entry name" value="PYRUVATE DEHYDROGENASE KINASE"/>
    <property type="match status" value="1"/>
</dbReference>
<dbReference type="Pfam" id="PF10436">
    <property type="entry name" value="BCDHK_Adom3"/>
    <property type="match status" value="1"/>
</dbReference>
<dbReference type="Gene3D" id="3.30.565.10">
    <property type="entry name" value="Histidine kinase-like ATPase, C-terminal domain"/>
    <property type="match status" value="1"/>
</dbReference>
<dbReference type="InParanoid" id="A0A0V1APC5"/>
<keyword evidence="6 8" id="KW-0496">Mitochondrion</keyword>
<dbReference type="GO" id="GO:0004740">
    <property type="term" value="F:pyruvate dehydrogenase (acetyl-transferring) kinase activity"/>
    <property type="evidence" value="ECO:0007669"/>
    <property type="project" value="UniProtKB-EC"/>
</dbReference>
<dbReference type="OrthoDB" id="241648at2759"/>
<evidence type="ECO:0000256" key="3">
    <source>
        <dbReference type="ARBA" id="ARBA00022741"/>
    </source>
</evidence>
<feature type="domain" description="Histidine kinase" evidence="9">
    <location>
        <begin position="322"/>
        <end position="468"/>
    </location>
</feature>
<keyword evidence="10" id="KW-0670">Pyruvate</keyword>
<evidence type="ECO:0000256" key="2">
    <source>
        <dbReference type="ARBA" id="ARBA00022679"/>
    </source>
</evidence>
<evidence type="ECO:0000256" key="4">
    <source>
        <dbReference type="ARBA" id="ARBA00022777"/>
    </source>
</evidence>
<accession>A0A0V1APC5</accession>
<name>A0A0V1APC5_TRISP</name>
<dbReference type="InterPro" id="IPR003594">
    <property type="entry name" value="HATPase_dom"/>
</dbReference>
<dbReference type="InterPro" id="IPR036890">
    <property type="entry name" value="HATPase_C_sf"/>
</dbReference>
<dbReference type="SUPFAM" id="SSF55874">
    <property type="entry name" value="ATPase domain of HSP90 chaperone/DNA topoisomerase II/histidine kinase"/>
    <property type="match status" value="1"/>
</dbReference>
<evidence type="ECO:0000256" key="8">
    <source>
        <dbReference type="RuleBase" id="RU366032"/>
    </source>
</evidence>
<evidence type="ECO:0000259" key="9">
    <source>
        <dbReference type="PROSITE" id="PS50109"/>
    </source>
</evidence>
<evidence type="ECO:0000256" key="5">
    <source>
        <dbReference type="ARBA" id="ARBA00022840"/>
    </source>
</evidence>